<dbReference type="PRINTS" id="PR00480">
    <property type="entry name" value="ASTACIN"/>
</dbReference>
<dbReference type="GO" id="GO:0008270">
    <property type="term" value="F:zinc ion binding"/>
    <property type="evidence" value="ECO:0007669"/>
    <property type="project" value="UniProtKB-UniRule"/>
</dbReference>
<keyword evidence="6 13" id="KW-0378">Hydrolase</keyword>
<feature type="domain" description="Peptidase M12A" evidence="16">
    <location>
        <begin position="83"/>
        <end position="274"/>
    </location>
</feature>
<keyword evidence="8 13" id="KW-0482">Metalloprotease</keyword>
<evidence type="ECO:0000256" key="7">
    <source>
        <dbReference type="ARBA" id="ARBA00022833"/>
    </source>
</evidence>
<keyword evidence="2" id="KW-0800">Toxin</keyword>
<dbReference type="GO" id="GO:0006508">
    <property type="term" value="P:proteolysis"/>
    <property type="evidence" value="ECO:0007669"/>
    <property type="project" value="UniProtKB-KW"/>
</dbReference>
<comment type="function">
    <text evidence="1">Metalloprotease.</text>
</comment>
<evidence type="ECO:0000256" key="11">
    <source>
        <dbReference type="ARBA" id="ARBA00023180"/>
    </source>
</evidence>
<dbReference type="InterPro" id="IPR034035">
    <property type="entry name" value="Astacin-like_dom"/>
</dbReference>
<dbReference type="Pfam" id="PF01549">
    <property type="entry name" value="ShK"/>
    <property type="match status" value="2"/>
</dbReference>
<evidence type="ECO:0000256" key="2">
    <source>
        <dbReference type="ARBA" id="ARBA00022656"/>
    </source>
</evidence>
<sequence>MVRLELIVLLALQVFLVTSFPADGVSNQTAKTNLTALNMSGHVNRGEHEEEKLGNSHVFEGDIYKDRSTTDILHALQSGAARDAVTNVIRLWPGGRVPYVFGRTNSRLNHAFQQAIDEYKKHTCIRIVPRTTEKDYIYVFSGAGCYSAIAKSDGRQRLSLGRGCEEKGTAIHELMHALGFFHEQSRMDRDKYVTIHWKNIIYGERYNFKKYSHGQADTLGEPYDYDSIMHYVRKAFSRNGRDTVVPTKSGVTIGQRRGLSRIDIRQINKLYNCGGSGIPTRPPTMPPTKPGPCKDEHSECPKWAQRGDCVKGSHVEYMKSRCKKSCGLCRGIETKCFDVKSSCPKWVRGGFCKSYASYMREYCSKSCNMC</sequence>
<organism evidence="17">
    <name type="scientific">Oulactis sp.</name>
    <name type="common">Sea anemone</name>
    <dbReference type="NCBI Taxonomy" id="2093647"/>
    <lineage>
        <taxon>Eukaryota</taxon>
        <taxon>Metazoa</taxon>
        <taxon>Cnidaria</taxon>
        <taxon>Anthozoa</taxon>
        <taxon>Hexacorallia</taxon>
        <taxon>Actiniaria</taxon>
        <taxon>Actiniidae</taxon>
        <taxon>Oulactis</taxon>
    </lineage>
</organism>
<dbReference type="PROSITE" id="PS51670">
    <property type="entry name" value="SHKT"/>
    <property type="match status" value="2"/>
</dbReference>
<reference evidence="17" key="1">
    <citation type="submission" date="2019-03" db="EMBL/GenBank/DDBJ databases">
        <authorList>
            <person name="Mitchell L M."/>
        </authorList>
    </citation>
    <scope>NUCLEOTIDE SEQUENCE</scope>
    <source>
        <tissue evidence="17">Tentacle</tissue>
    </source>
</reference>
<evidence type="ECO:0000256" key="13">
    <source>
        <dbReference type="PROSITE-ProRule" id="PRU01211"/>
    </source>
</evidence>
<evidence type="ECO:0000256" key="4">
    <source>
        <dbReference type="ARBA" id="ARBA00022723"/>
    </source>
</evidence>
<dbReference type="InterPro" id="IPR003582">
    <property type="entry name" value="ShKT_dom"/>
</dbReference>
<feature type="signal peptide" evidence="14">
    <location>
        <begin position="1"/>
        <end position="19"/>
    </location>
</feature>
<proteinExistence type="evidence at transcript level"/>
<evidence type="ECO:0000259" key="16">
    <source>
        <dbReference type="PROSITE" id="PS51864"/>
    </source>
</evidence>
<keyword evidence="9" id="KW-0865">Zymogen</keyword>
<dbReference type="GO" id="GO:0004222">
    <property type="term" value="F:metalloendopeptidase activity"/>
    <property type="evidence" value="ECO:0007669"/>
    <property type="project" value="UniProtKB-UniRule"/>
</dbReference>
<evidence type="ECO:0000256" key="9">
    <source>
        <dbReference type="ARBA" id="ARBA00023145"/>
    </source>
</evidence>
<feature type="active site" evidence="13">
    <location>
        <position position="173"/>
    </location>
</feature>
<dbReference type="PANTHER" id="PTHR10127">
    <property type="entry name" value="DISCOIDIN, CUB, EGF, LAMININ , AND ZINC METALLOPROTEASE DOMAIN CONTAINING"/>
    <property type="match status" value="1"/>
</dbReference>
<dbReference type="GO" id="GO:0090729">
    <property type="term" value="F:toxin activity"/>
    <property type="evidence" value="ECO:0007669"/>
    <property type="project" value="UniProtKB-KW"/>
</dbReference>
<keyword evidence="4 13" id="KW-0479">Metal-binding</keyword>
<dbReference type="Gene3D" id="1.10.10.1940">
    <property type="match status" value="2"/>
</dbReference>
<evidence type="ECO:0000259" key="15">
    <source>
        <dbReference type="PROSITE" id="PS51670"/>
    </source>
</evidence>
<accession>A0A4U8YVD9</accession>
<dbReference type="PROSITE" id="PS51864">
    <property type="entry name" value="ASTACIN"/>
    <property type="match status" value="1"/>
</dbReference>
<protein>
    <recommendedName>
        <fullName evidence="14">Metalloendopeptidase</fullName>
        <ecNumber evidence="14">3.4.24.-</ecNumber>
    </recommendedName>
</protein>
<dbReference type="Gene3D" id="3.40.390.10">
    <property type="entry name" value="Collagenase (Catalytic Domain)"/>
    <property type="match status" value="1"/>
</dbReference>
<dbReference type="PANTHER" id="PTHR10127:SF901">
    <property type="entry name" value="METALLOENDOPEPTIDASE"/>
    <property type="match status" value="1"/>
</dbReference>
<evidence type="ECO:0000256" key="3">
    <source>
        <dbReference type="ARBA" id="ARBA00022670"/>
    </source>
</evidence>
<evidence type="ECO:0000256" key="8">
    <source>
        <dbReference type="ARBA" id="ARBA00023049"/>
    </source>
</evidence>
<name>A0A4U8YVD9_OULSP</name>
<feature type="disulfide bond" evidence="12">
    <location>
        <begin position="336"/>
        <end position="370"/>
    </location>
</feature>
<evidence type="ECO:0000256" key="14">
    <source>
        <dbReference type="RuleBase" id="RU361183"/>
    </source>
</evidence>
<keyword evidence="5 14" id="KW-0732">Signal</keyword>
<dbReference type="InterPro" id="IPR024079">
    <property type="entry name" value="MetalloPept_cat_dom_sf"/>
</dbReference>
<feature type="chain" id="PRO_5021040512" description="Metalloendopeptidase" evidence="14">
    <location>
        <begin position="20"/>
        <end position="370"/>
    </location>
</feature>
<dbReference type="SUPFAM" id="SSF55486">
    <property type="entry name" value="Metalloproteases ('zincins'), catalytic domain"/>
    <property type="match status" value="1"/>
</dbReference>
<feature type="domain" description="ShKT" evidence="15">
    <location>
        <begin position="293"/>
        <end position="329"/>
    </location>
</feature>
<gene>
    <name evidence="17" type="primary">U-AITX-Oulsp60a</name>
</gene>
<dbReference type="InterPro" id="IPR006026">
    <property type="entry name" value="Peptidase_Metallo"/>
</dbReference>
<dbReference type="EMBL" id="LR535983">
    <property type="protein sequence ID" value="VFU02997.1"/>
    <property type="molecule type" value="mRNA"/>
</dbReference>
<keyword evidence="3 13" id="KW-0645">Protease</keyword>
<evidence type="ECO:0000256" key="1">
    <source>
        <dbReference type="ARBA" id="ARBA00002657"/>
    </source>
</evidence>
<evidence type="ECO:0000256" key="12">
    <source>
        <dbReference type="PROSITE-ProRule" id="PRU01005"/>
    </source>
</evidence>
<feature type="domain" description="ShKT" evidence="15">
    <location>
        <begin position="336"/>
        <end position="370"/>
    </location>
</feature>
<dbReference type="SMART" id="SM00254">
    <property type="entry name" value="ShKT"/>
    <property type="match status" value="2"/>
</dbReference>
<comment type="caution">
    <text evidence="12">Lacks conserved residue(s) required for the propagation of feature annotation.</text>
</comment>
<dbReference type="FunFam" id="3.40.390.10:FF:000015">
    <property type="entry name" value="Meprin A subunit"/>
    <property type="match status" value="1"/>
</dbReference>
<evidence type="ECO:0000256" key="10">
    <source>
        <dbReference type="ARBA" id="ARBA00023157"/>
    </source>
</evidence>
<dbReference type="SMART" id="SM00235">
    <property type="entry name" value="ZnMc"/>
    <property type="match status" value="1"/>
</dbReference>
<dbReference type="InterPro" id="IPR001506">
    <property type="entry name" value="Peptidase_M12A"/>
</dbReference>
<feature type="binding site" evidence="13">
    <location>
        <position position="182"/>
    </location>
    <ligand>
        <name>Zn(2+)</name>
        <dbReference type="ChEBI" id="CHEBI:29105"/>
        <note>catalytic</note>
    </ligand>
</feature>
<keyword evidence="7 13" id="KW-0862">Zinc</keyword>
<keyword evidence="11" id="KW-0325">Glycoprotein</keyword>
<evidence type="ECO:0000256" key="5">
    <source>
        <dbReference type="ARBA" id="ARBA00022729"/>
    </source>
</evidence>
<feature type="binding site" evidence="13">
    <location>
        <position position="176"/>
    </location>
    <ligand>
        <name>Zn(2+)</name>
        <dbReference type="ChEBI" id="CHEBI:29105"/>
        <note>catalytic</note>
    </ligand>
</feature>
<feature type="binding site" evidence="13">
    <location>
        <position position="172"/>
    </location>
    <ligand>
        <name>Zn(2+)</name>
        <dbReference type="ChEBI" id="CHEBI:29105"/>
        <note>catalytic</note>
    </ligand>
</feature>
<dbReference type="Pfam" id="PF01400">
    <property type="entry name" value="Astacin"/>
    <property type="match status" value="1"/>
</dbReference>
<dbReference type="EC" id="3.4.24.-" evidence="14"/>
<evidence type="ECO:0000256" key="6">
    <source>
        <dbReference type="ARBA" id="ARBA00022801"/>
    </source>
</evidence>
<evidence type="ECO:0000313" key="17">
    <source>
        <dbReference type="EMBL" id="VFU02997.1"/>
    </source>
</evidence>
<dbReference type="CDD" id="cd04280">
    <property type="entry name" value="ZnMc_astacin_like"/>
    <property type="match status" value="1"/>
</dbReference>
<comment type="cofactor">
    <cofactor evidence="13 14">
        <name>Zn(2+)</name>
        <dbReference type="ChEBI" id="CHEBI:29105"/>
    </cofactor>
    <text evidence="13 14">Binds 1 zinc ion per subunit.</text>
</comment>
<keyword evidence="10 12" id="KW-1015">Disulfide bond</keyword>
<dbReference type="AlphaFoldDB" id="A0A4U8YVD9"/>